<dbReference type="InterPro" id="IPR036388">
    <property type="entry name" value="WH-like_DNA-bd_sf"/>
</dbReference>
<dbReference type="FunFam" id="1.20.1310.10:FF:000002">
    <property type="entry name" value="cullin-3 isoform X1"/>
    <property type="match status" value="1"/>
</dbReference>
<protein>
    <recommendedName>
        <fullName evidence="7">Cullin family profile domain-containing protein</fullName>
    </recommendedName>
</protein>
<dbReference type="Gene3D" id="1.10.10.10">
    <property type="entry name" value="Winged helix-like DNA-binding domain superfamily/Winged helix DNA-binding domain"/>
    <property type="match status" value="1"/>
</dbReference>
<evidence type="ECO:0000313" key="8">
    <source>
        <dbReference type="EMBL" id="CAF3916771.1"/>
    </source>
</evidence>
<dbReference type="AlphaFoldDB" id="A0A819ISZ1"/>
<dbReference type="InterPro" id="IPR001373">
    <property type="entry name" value="Cullin_N"/>
</dbReference>
<dbReference type="GO" id="GO:0031625">
    <property type="term" value="F:ubiquitin protein ligase binding"/>
    <property type="evidence" value="ECO:0007669"/>
    <property type="project" value="InterPro"/>
</dbReference>
<evidence type="ECO:0000256" key="3">
    <source>
        <dbReference type="ARBA" id="ARBA00022786"/>
    </source>
</evidence>
<dbReference type="InterPro" id="IPR036390">
    <property type="entry name" value="WH_DNA-bd_sf"/>
</dbReference>
<proteinExistence type="inferred from homology"/>
<dbReference type="FunFam" id="1.20.1310.10:FF:000019">
    <property type="entry name" value="Cullin 1"/>
    <property type="match status" value="1"/>
</dbReference>
<keyword evidence="2" id="KW-1017">Isopeptide bond</keyword>
<sequence length="763" mass="89385">MSEDLLNKAKSQVENIIDSIYSFREVSRTMFMETYTVIYEYLTTAMSRSTSAKRFKRHHNPYYASGITGGELYHHIQTYLEDKLNYICKDVHQMSDNDVLHLYEKNWKNYKNMCQKLDNVCNYVNRHWVEHELNAGSDIVDINELSQRIWKNNFFKPLFLRTAQACFNLISMHRNTDSFDDNKPIENDLYLYLNKDLIELMCSDVVNAAAIGSFETKFLQLAQDFYLKQNVSSFEPDQIFEYLTPISKYIHNEINLIMSYLPQKMSISKKLTNMVQDILIPQDIFIIIILENLKSIVQNENSQELTRLYKPISQIPKMKNELAKLIETHIYMKGMNAIKYVNEKITNDPQLYIETIIDVHKKYLKFAQDTFDGEQIFITALDKACGKLINNVTTEAGNSSITPSELLLRYCDVLLRKGTKTIAETDFEEKSNKIMIVFNYIEDKDIFERLYRNRLAKRLIGQLSDSDDHEKSMVIQLQHICGFEYTTKLERMLQDVDVSKTLTSDYEKYCENHHITDIVDFSIMVLTSNSWSFSEIPSLVIPVELKSTSNSFIDFYNHDHNGRKLLWLHQHSKGELQTSFTSQKYIFQVSTYQMAVLLLFNKSLTWTAEGLHDETQIKLDTLLQVISSLLKNKILACKNINTYNDFKHTDIQMNYVIHLSNDFKSKKIRLNLNVPLKSIEQKDISVDETINNDRRMVIQATIVRIMKARQILEYALLIQEVIQQLTPRFIPKIPVIKKTIDTLIEKEYLERQSDDKNTLKYLA</sequence>
<dbReference type="Gene3D" id="1.20.1310.10">
    <property type="entry name" value="Cullin Repeats"/>
    <property type="match status" value="4"/>
</dbReference>
<keyword evidence="4" id="KW-0832">Ubl conjugation</keyword>
<evidence type="ECO:0000256" key="2">
    <source>
        <dbReference type="ARBA" id="ARBA00022499"/>
    </source>
</evidence>
<dbReference type="SUPFAM" id="SSF46785">
    <property type="entry name" value="Winged helix' DNA-binding domain"/>
    <property type="match status" value="1"/>
</dbReference>
<dbReference type="PANTHER" id="PTHR11932">
    <property type="entry name" value="CULLIN"/>
    <property type="match status" value="1"/>
</dbReference>
<dbReference type="Gene3D" id="3.30.230.130">
    <property type="entry name" value="Cullin, Chain C, Domain 2"/>
    <property type="match status" value="1"/>
</dbReference>
<accession>A0A819ISZ1</accession>
<evidence type="ECO:0000256" key="4">
    <source>
        <dbReference type="ARBA" id="ARBA00022843"/>
    </source>
</evidence>
<dbReference type="SMART" id="SM00884">
    <property type="entry name" value="Cullin_Nedd8"/>
    <property type="match status" value="1"/>
</dbReference>
<feature type="domain" description="Cullin family profile" evidence="7">
    <location>
        <begin position="402"/>
        <end position="630"/>
    </location>
</feature>
<dbReference type="SMART" id="SM00182">
    <property type="entry name" value="CULLIN"/>
    <property type="match status" value="1"/>
</dbReference>
<evidence type="ECO:0000256" key="5">
    <source>
        <dbReference type="PROSITE-ProRule" id="PRU00330"/>
    </source>
</evidence>
<dbReference type="SUPFAM" id="SSF74788">
    <property type="entry name" value="Cullin repeat-like"/>
    <property type="match status" value="1"/>
</dbReference>
<name>A0A819ISZ1_9BILA</name>
<reference evidence="8" key="1">
    <citation type="submission" date="2021-02" db="EMBL/GenBank/DDBJ databases">
        <authorList>
            <person name="Nowell W R."/>
        </authorList>
    </citation>
    <scope>NUCLEOTIDE SEQUENCE</scope>
</reference>
<dbReference type="InterPro" id="IPR016158">
    <property type="entry name" value="Cullin_homology"/>
</dbReference>
<organism evidence="8 9">
    <name type="scientific">Adineta steineri</name>
    <dbReference type="NCBI Taxonomy" id="433720"/>
    <lineage>
        <taxon>Eukaryota</taxon>
        <taxon>Metazoa</taxon>
        <taxon>Spiralia</taxon>
        <taxon>Gnathifera</taxon>
        <taxon>Rotifera</taxon>
        <taxon>Eurotatoria</taxon>
        <taxon>Bdelloidea</taxon>
        <taxon>Adinetida</taxon>
        <taxon>Adinetidae</taxon>
        <taxon>Adineta</taxon>
    </lineage>
</organism>
<dbReference type="InterPro" id="IPR059120">
    <property type="entry name" value="Cullin-like_AB"/>
</dbReference>
<dbReference type="InterPro" id="IPR045093">
    <property type="entry name" value="Cullin"/>
</dbReference>
<dbReference type="FunFam" id="1.10.10.10:FF:000014">
    <property type="entry name" value="Cullin 1"/>
    <property type="match status" value="1"/>
</dbReference>
<evidence type="ECO:0000259" key="7">
    <source>
        <dbReference type="PROSITE" id="PS50069"/>
    </source>
</evidence>
<gene>
    <name evidence="8" type="ORF">OXD698_LOCUS24789</name>
</gene>
<dbReference type="EMBL" id="CAJOAZ010002314">
    <property type="protein sequence ID" value="CAF3916771.1"/>
    <property type="molecule type" value="Genomic_DNA"/>
</dbReference>
<dbReference type="InterPro" id="IPR016157">
    <property type="entry name" value="Cullin_CS"/>
</dbReference>
<dbReference type="InterPro" id="IPR019559">
    <property type="entry name" value="Cullin_neddylation_domain"/>
</dbReference>
<evidence type="ECO:0000313" key="9">
    <source>
        <dbReference type="Proteomes" id="UP000663844"/>
    </source>
</evidence>
<dbReference type="Pfam" id="PF26557">
    <property type="entry name" value="Cullin_AB"/>
    <property type="match status" value="1"/>
</dbReference>
<dbReference type="Pfam" id="PF10557">
    <property type="entry name" value="Cullin_Nedd8"/>
    <property type="match status" value="1"/>
</dbReference>
<dbReference type="Proteomes" id="UP000663844">
    <property type="component" value="Unassembled WGS sequence"/>
</dbReference>
<dbReference type="InterPro" id="IPR016159">
    <property type="entry name" value="Cullin_repeat-like_dom_sf"/>
</dbReference>
<dbReference type="PROSITE" id="PS01256">
    <property type="entry name" value="CULLIN_1"/>
    <property type="match status" value="1"/>
</dbReference>
<dbReference type="PROSITE" id="PS50069">
    <property type="entry name" value="CULLIN_2"/>
    <property type="match status" value="1"/>
</dbReference>
<evidence type="ECO:0000256" key="6">
    <source>
        <dbReference type="RuleBase" id="RU003829"/>
    </source>
</evidence>
<dbReference type="Pfam" id="PF00888">
    <property type="entry name" value="Cullin"/>
    <property type="match status" value="1"/>
</dbReference>
<dbReference type="GO" id="GO:0006511">
    <property type="term" value="P:ubiquitin-dependent protein catabolic process"/>
    <property type="evidence" value="ECO:0007669"/>
    <property type="project" value="InterPro"/>
</dbReference>
<evidence type="ECO:0000256" key="1">
    <source>
        <dbReference type="ARBA" id="ARBA00006019"/>
    </source>
</evidence>
<dbReference type="SUPFAM" id="SSF75632">
    <property type="entry name" value="Cullin homology domain"/>
    <property type="match status" value="1"/>
</dbReference>
<keyword evidence="3" id="KW-0833">Ubl conjugation pathway</keyword>
<comment type="similarity">
    <text evidence="1 5 6">Belongs to the cullin family.</text>
</comment>
<dbReference type="GO" id="GO:0031461">
    <property type="term" value="C:cullin-RING ubiquitin ligase complex"/>
    <property type="evidence" value="ECO:0007669"/>
    <property type="project" value="InterPro"/>
</dbReference>
<comment type="caution">
    <text evidence="8">The sequence shown here is derived from an EMBL/GenBank/DDBJ whole genome shotgun (WGS) entry which is preliminary data.</text>
</comment>
<dbReference type="InterPro" id="IPR036317">
    <property type="entry name" value="Cullin_homology_sf"/>
</dbReference>